<dbReference type="PANTHER" id="PTHR12276:SF110">
    <property type="entry name" value="EPSIN-1-RELATED"/>
    <property type="match status" value="1"/>
</dbReference>
<organism evidence="3 4">
    <name type="scientific">Neocallimastix californiae</name>
    <dbReference type="NCBI Taxonomy" id="1754190"/>
    <lineage>
        <taxon>Eukaryota</taxon>
        <taxon>Fungi</taxon>
        <taxon>Fungi incertae sedis</taxon>
        <taxon>Chytridiomycota</taxon>
        <taxon>Chytridiomycota incertae sedis</taxon>
        <taxon>Neocallimastigomycetes</taxon>
        <taxon>Neocallimastigales</taxon>
        <taxon>Neocallimastigaceae</taxon>
        <taxon>Neocallimastix</taxon>
    </lineage>
</organism>
<keyword evidence="4" id="KW-1185">Reference proteome</keyword>
<dbReference type="SMART" id="SM00273">
    <property type="entry name" value="ENTH"/>
    <property type="match status" value="1"/>
</dbReference>
<sequence>MASQVGKKILRQTKNVTKGYSEIQVKVREATSNDSNCPSNQLLMEIAQASNSQIQLQEILEILDKRINDKGKNWRHVFKALSLLEYLLYNGSEYVISYAHDNIYIIRTLKEFQYIDDRGRDYGANIRQKSREIYELLSNESKLIEMRISKNNRYDNIYSYGFDSDDGASTTNERTNYDTNLQIAIELSEKEAQIEKLKREANKKNENLIETDKNEEPTTTPGNLLSFDEIPVTNNPFSFDNNFTNTAANEYLRQQQMQQQQQEQLRQQMFQQQMFQQQQQQQQEQLRQQMLQQQMLQQQMQQEKMRQEQLRQEQLRQQQQQQQQQQNSESMFGSSFDGGAPAKNFIHEVIINNKNN</sequence>
<dbReference type="OrthoDB" id="4033880at2759"/>
<dbReference type="SUPFAM" id="SSF48464">
    <property type="entry name" value="ENTH/VHS domain"/>
    <property type="match status" value="1"/>
</dbReference>
<dbReference type="PROSITE" id="PS50942">
    <property type="entry name" value="ENTH"/>
    <property type="match status" value="1"/>
</dbReference>
<feature type="compositionally biased region" description="Low complexity" evidence="1">
    <location>
        <begin position="315"/>
        <end position="326"/>
    </location>
</feature>
<dbReference type="EMBL" id="MCOG01000029">
    <property type="protein sequence ID" value="ORY74489.1"/>
    <property type="molecule type" value="Genomic_DNA"/>
</dbReference>
<dbReference type="GO" id="GO:0006897">
    <property type="term" value="P:endocytosis"/>
    <property type="evidence" value="ECO:0007669"/>
    <property type="project" value="TreeGrafter"/>
</dbReference>
<dbReference type="STRING" id="1754190.A0A1Y2ESG2"/>
<gene>
    <name evidence="3" type="ORF">LY90DRAFT_502640</name>
</gene>
<evidence type="ECO:0000256" key="1">
    <source>
        <dbReference type="SAM" id="MobiDB-lite"/>
    </source>
</evidence>
<feature type="region of interest" description="Disordered" evidence="1">
    <location>
        <begin position="307"/>
        <end position="341"/>
    </location>
</feature>
<dbReference type="Gene3D" id="1.25.40.90">
    <property type="match status" value="1"/>
</dbReference>
<evidence type="ECO:0000313" key="4">
    <source>
        <dbReference type="Proteomes" id="UP000193920"/>
    </source>
</evidence>
<dbReference type="InterPro" id="IPR008942">
    <property type="entry name" value="ENTH_VHS"/>
</dbReference>
<evidence type="ECO:0000313" key="3">
    <source>
        <dbReference type="EMBL" id="ORY74489.1"/>
    </source>
</evidence>
<name>A0A1Y2ESG2_9FUNG</name>
<evidence type="ECO:0000259" key="2">
    <source>
        <dbReference type="PROSITE" id="PS50942"/>
    </source>
</evidence>
<dbReference type="GO" id="GO:0005886">
    <property type="term" value="C:plasma membrane"/>
    <property type="evidence" value="ECO:0007669"/>
    <property type="project" value="TreeGrafter"/>
</dbReference>
<feature type="compositionally biased region" description="Basic and acidic residues" evidence="1">
    <location>
        <begin position="205"/>
        <end position="216"/>
    </location>
</feature>
<dbReference type="GO" id="GO:0005543">
    <property type="term" value="F:phospholipid binding"/>
    <property type="evidence" value="ECO:0007669"/>
    <property type="project" value="TreeGrafter"/>
</dbReference>
<comment type="caution">
    <text evidence="3">The sequence shown here is derived from an EMBL/GenBank/DDBJ whole genome shotgun (WGS) entry which is preliminary data.</text>
</comment>
<protein>
    <submittedName>
        <fullName evidence="3">ENTH-domain-containing protein</fullName>
    </submittedName>
</protein>
<dbReference type="InterPro" id="IPR013809">
    <property type="entry name" value="ENTH"/>
</dbReference>
<dbReference type="GO" id="GO:0030125">
    <property type="term" value="C:clathrin vesicle coat"/>
    <property type="evidence" value="ECO:0007669"/>
    <property type="project" value="TreeGrafter"/>
</dbReference>
<dbReference type="GO" id="GO:0005768">
    <property type="term" value="C:endosome"/>
    <property type="evidence" value="ECO:0007669"/>
    <property type="project" value="TreeGrafter"/>
</dbReference>
<accession>A0A1Y2ESG2</accession>
<feature type="domain" description="ENTH" evidence="2">
    <location>
        <begin position="15"/>
        <end position="147"/>
    </location>
</feature>
<feature type="region of interest" description="Disordered" evidence="1">
    <location>
        <begin position="205"/>
        <end position="224"/>
    </location>
</feature>
<dbReference type="AlphaFoldDB" id="A0A1Y2ESG2"/>
<dbReference type="PANTHER" id="PTHR12276">
    <property type="entry name" value="EPSIN/ENT-RELATED"/>
    <property type="match status" value="1"/>
</dbReference>
<reference evidence="3 4" key="1">
    <citation type="submission" date="2016-08" db="EMBL/GenBank/DDBJ databases">
        <title>A Parts List for Fungal Cellulosomes Revealed by Comparative Genomics.</title>
        <authorList>
            <consortium name="DOE Joint Genome Institute"/>
            <person name="Haitjema C.H."/>
            <person name="Gilmore S.P."/>
            <person name="Henske J.K."/>
            <person name="Solomon K.V."/>
            <person name="De Groot R."/>
            <person name="Kuo A."/>
            <person name="Mondo S.J."/>
            <person name="Salamov A.A."/>
            <person name="Labutti K."/>
            <person name="Zhao Z."/>
            <person name="Chiniquy J."/>
            <person name="Barry K."/>
            <person name="Brewer H.M."/>
            <person name="Purvine S.O."/>
            <person name="Wright A.T."/>
            <person name="Boxma B."/>
            <person name="Van Alen T."/>
            <person name="Hackstein J.H."/>
            <person name="Baker S.E."/>
            <person name="Grigoriev I.V."/>
            <person name="O'Malley M.A."/>
        </authorList>
    </citation>
    <scope>NUCLEOTIDE SEQUENCE [LARGE SCALE GENOMIC DNA]</scope>
    <source>
        <strain evidence="3 4">G1</strain>
    </source>
</reference>
<dbReference type="Proteomes" id="UP000193920">
    <property type="component" value="Unassembled WGS sequence"/>
</dbReference>
<proteinExistence type="predicted"/>
<dbReference type="FunFam" id="1.25.40.90:FF:000006">
    <property type="entry name" value="Clathrin interactor 1"/>
    <property type="match status" value="1"/>
</dbReference>
<dbReference type="GO" id="GO:0030276">
    <property type="term" value="F:clathrin binding"/>
    <property type="evidence" value="ECO:0007669"/>
    <property type="project" value="TreeGrafter"/>
</dbReference>
<dbReference type="Pfam" id="PF01417">
    <property type="entry name" value="ENTH"/>
    <property type="match status" value="1"/>
</dbReference>